<evidence type="ECO:0000313" key="3">
    <source>
        <dbReference type="Proteomes" id="UP000601736"/>
    </source>
</evidence>
<feature type="domain" description="Type II restriction endonuclease EcoO109IR" evidence="1">
    <location>
        <begin position="4"/>
        <end position="198"/>
    </location>
</feature>
<evidence type="ECO:0000259" key="1">
    <source>
        <dbReference type="Pfam" id="PF14511"/>
    </source>
</evidence>
<name>A0A8H8Z0N0_9PROT</name>
<sequence>MKFEIANYIEENIPIFHQRKLESLSKLKLKNILKRKNPYLFKAKNMNTAGELVQNILDAHLSSQEETIFGAFLENVAIHACQLAYGGIKSSAEGIDLEFNHDGNRYIVSIKSGPNWGNSSQIKRMCDNFRKAAIVLRQNKAIRNVVAVNGCCYGRDRAEDKGNYHKICGEAFWTLISGIPTLYTDIIEPIGYLAKERNEKFMEEYAKVTNRFTREFIDEFCFPDGSIDWHKIVQFNSAINITS</sequence>
<dbReference type="Proteomes" id="UP000601736">
    <property type="component" value="Unassembled WGS sequence"/>
</dbReference>
<dbReference type="SUPFAM" id="SSF52980">
    <property type="entry name" value="Restriction endonuclease-like"/>
    <property type="match status" value="1"/>
</dbReference>
<dbReference type="AlphaFoldDB" id="A0A8H8Z0N0"/>
<gene>
    <name evidence="2" type="ORF">NMYAN_200016</name>
</gene>
<dbReference type="OrthoDB" id="449755at2"/>
<accession>A0A8H8Z0N0</accession>
<dbReference type="RefSeq" id="WP_107783323.1">
    <property type="nucleotide sequence ID" value="NZ_CAJNAP010000013.1"/>
</dbReference>
<proteinExistence type="predicted"/>
<organism evidence="2 3">
    <name type="scientific">Nitrosomonas nitrosa</name>
    <dbReference type="NCBI Taxonomy" id="52442"/>
    <lineage>
        <taxon>Bacteria</taxon>
        <taxon>Pseudomonadati</taxon>
        <taxon>Pseudomonadota</taxon>
        <taxon>Betaproteobacteria</taxon>
        <taxon>Nitrosomonadales</taxon>
        <taxon>Nitrosomonadaceae</taxon>
        <taxon>Nitrosomonas</taxon>
    </lineage>
</organism>
<reference evidence="2" key="1">
    <citation type="submission" date="2021-02" db="EMBL/GenBank/DDBJ databases">
        <authorList>
            <person name="Han P."/>
        </authorList>
    </citation>
    <scope>NUCLEOTIDE SEQUENCE</scope>
    <source>
        <strain evidence="2">Nitrosomonas nitrosa 18-3D</strain>
    </source>
</reference>
<protein>
    <submittedName>
        <fullName evidence="2">Cytosolic protein</fullName>
    </submittedName>
</protein>
<dbReference type="EMBL" id="CAJNAP010000013">
    <property type="protein sequence ID" value="CAE6505614.1"/>
    <property type="molecule type" value="Genomic_DNA"/>
</dbReference>
<dbReference type="Pfam" id="PF14511">
    <property type="entry name" value="RE_EcoO109I"/>
    <property type="match status" value="1"/>
</dbReference>
<comment type="caution">
    <text evidence="2">The sequence shown here is derived from an EMBL/GenBank/DDBJ whole genome shotgun (WGS) entry which is preliminary data.</text>
</comment>
<dbReference type="CDD" id="cd22345">
    <property type="entry name" value="PDDEXK_nuclease"/>
    <property type="match status" value="1"/>
</dbReference>
<dbReference type="InterPro" id="IPR032793">
    <property type="entry name" value="RE_EcoO109IR"/>
</dbReference>
<evidence type="ECO:0000313" key="2">
    <source>
        <dbReference type="EMBL" id="CAE6505614.1"/>
    </source>
</evidence>
<dbReference type="InterPro" id="IPR011335">
    <property type="entry name" value="Restrct_endonuc-II-like"/>
</dbReference>